<dbReference type="PANTHER" id="PTHR43798:SF31">
    <property type="entry name" value="AB HYDROLASE SUPERFAMILY PROTEIN YCLE"/>
    <property type="match status" value="1"/>
</dbReference>
<dbReference type="Pfam" id="PF12146">
    <property type="entry name" value="Hydrolase_4"/>
    <property type="match status" value="1"/>
</dbReference>
<evidence type="ECO:0000256" key="1">
    <source>
        <dbReference type="ARBA" id="ARBA00022801"/>
    </source>
</evidence>
<name>A0ABY6HXN9_9ARCH</name>
<feature type="domain" description="Serine aminopeptidase S33" evidence="2">
    <location>
        <begin position="24"/>
        <end position="259"/>
    </location>
</feature>
<dbReference type="InterPro" id="IPR022742">
    <property type="entry name" value="Hydrolase_4"/>
</dbReference>
<dbReference type="GO" id="GO:0070205">
    <property type="term" value="F:2-succinyl-6-hydroxy-2,4-cyclohexadiene-1-carboxylate synthase activity"/>
    <property type="evidence" value="ECO:0007669"/>
    <property type="project" value="UniProtKB-EC"/>
</dbReference>
<organism evidence="3 4">
    <name type="scientific">Candidatus Lokiarchaeum ossiferum</name>
    <dbReference type="NCBI Taxonomy" id="2951803"/>
    <lineage>
        <taxon>Archaea</taxon>
        <taxon>Promethearchaeati</taxon>
        <taxon>Promethearchaeota</taxon>
        <taxon>Promethearchaeia</taxon>
        <taxon>Promethearchaeales</taxon>
        <taxon>Promethearchaeaceae</taxon>
        <taxon>Candidatus Lokiarchaeum</taxon>
    </lineage>
</organism>
<reference evidence="3" key="1">
    <citation type="submission" date="2022-09" db="EMBL/GenBank/DDBJ databases">
        <title>Actin cytoskeleton and complex cell architecture in an #Asgard archaeon.</title>
        <authorList>
            <person name="Ponce Toledo R.I."/>
            <person name="Schleper C."/>
            <person name="Rodrigues Oliveira T."/>
            <person name="Wollweber F."/>
            <person name="Xu J."/>
            <person name="Rittmann S."/>
            <person name="Klingl A."/>
            <person name="Pilhofer M."/>
        </authorList>
    </citation>
    <scope>NUCLEOTIDE SEQUENCE</scope>
    <source>
        <strain evidence="3">B-35</strain>
    </source>
</reference>
<dbReference type="SUPFAM" id="SSF53474">
    <property type="entry name" value="alpha/beta-Hydrolases"/>
    <property type="match status" value="1"/>
</dbReference>
<evidence type="ECO:0000259" key="2">
    <source>
        <dbReference type="Pfam" id="PF12146"/>
    </source>
</evidence>
<evidence type="ECO:0000313" key="4">
    <source>
        <dbReference type="Proteomes" id="UP001208689"/>
    </source>
</evidence>
<dbReference type="EMBL" id="CP104013">
    <property type="protein sequence ID" value="UYP48287.1"/>
    <property type="molecule type" value="Genomic_DNA"/>
</dbReference>
<dbReference type="Proteomes" id="UP001208689">
    <property type="component" value="Chromosome"/>
</dbReference>
<dbReference type="InterPro" id="IPR050266">
    <property type="entry name" value="AB_hydrolase_sf"/>
</dbReference>
<sequence>MPTYTLASTTRIFYKLEGNPENPLLVLAHGYGSNCSTFDKIFPLLIDRYYILRWDHRGHGQSDAPTGIKYEETLPLYTISQLALDLHEILVGLSLITRSNIYYYGHSMGGMVLLQFMTYFPNICTAVIIGSSTAGDDSGSIIEQVEGIKAGNIILDEEYFKGSTKKGYTRKFAKENPSIIKEEIERKLSMNPLILTVLLENMAYHYDLYQELKNINVPTLILHGGRDQTLHHIFGIKLHDTLPNSLFIKIPKMSHGINYEIPEKVAKHISNFILLHN</sequence>
<dbReference type="EC" id="4.2.99.20" evidence="3"/>
<dbReference type="PANTHER" id="PTHR43798">
    <property type="entry name" value="MONOACYLGLYCEROL LIPASE"/>
    <property type="match status" value="1"/>
</dbReference>
<keyword evidence="4" id="KW-1185">Reference proteome</keyword>
<proteinExistence type="predicted"/>
<dbReference type="InterPro" id="IPR029058">
    <property type="entry name" value="AB_hydrolase_fold"/>
</dbReference>
<accession>A0ABY6HXN9</accession>
<dbReference type="Gene3D" id="3.40.50.1820">
    <property type="entry name" value="alpha/beta hydrolase"/>
    <property type="match status" value="1"/>
</dbReference>
<gene>
    <name evidence="3" type="ORF">NEF87_004572</name>
</gene>
<evidence type="ECO:0000313" key="3">
    <source>
        <dbReference type="EMBL" id="UYP48287.1"/>
    </source>
</evidence>
<protein>
    <submittedName>
        <fullName evidence="3">2-succinyl-6-hydroxy-2, 4-cyclohexadiene-1-carboxylate synthase</fullName>
        <ecNumber evidence="3">4.2.99.20</ecNumber>
    </submittedName>
</protein>
<keyword evidence="3" id="KW-0456">Lyase</keyword>
<keyword evidence="1" id="KW-0378">Hydrolase</keyword>